<dbReference type="GO" id="GO:0016787">
    <property type="term" value="F:hydrolase activity"/>
    <property type="evidence" value="ECO:0007669"/>
    <property type="project" value="UniProtKB-KW"/>
</dbReference>
<proteinExistence type="predicted"/>
<name>A0ABW5MSF8_9FLAO</name>
<dbReference type="InterPro" id="IPR053145">
    <property type="entry name" value="AB_hydrolase_Est10"/>
</dbReference>
<dbReference type="PANTHER" id="PTHR43265:SF1">
    <property type="entry name" value="ESTERASE ESTD"/>
    <property type="match status" value="1"/>
</dbReference>
<reference evidence="3" key="1">
    <citation type="journal article" date="2019" name="Int. J. Syst. Evol. Microbiol.">
        <title>The Global Catalogue of Microorganisms (GCM) 10K type strain sequencing project: providing services to taxonomists for standard genome sequencing and annotation.</title>
        <authorList>
            <consortium name="The Broad Institute Genomics Platform"/>
            <consortium name="The Broad Institute Genome Sequencing Center for Infectious Disease"/>
            <person name="Wu L."/>
            <person name="Ma J."/>
        </authorList>
    </citation>
    <scope>NUCLEOTIDE SEQUENCE [LARGE SCALE GENOMIC DNA]</scope>
    <source>
        <strain evidence="3">KCTC 52368</strain>
    </source>
</reference>
<dbReference type="Pfam" id="PF20434">
    <property type="entry name" value="BD-FAE"/>
    <property type="match status" value="1"/>
</dbReference>
<dbReference type="SUPFAM" id="SSF53474">
    <property type="entry name" value="alpha/beta-Hydrolases"/>
    <property type="match status" value="1"/>
</dbReference>
<organism evidence="2 3">
    <name type="scientific">Croceitalea marina</name>
    <dbReference type="NCBI Taxonomy" id="1775166"/>
    <lineage>
        <taxon>Bacteria</taxon>
        <taxon>Pseudomonadati</taxon>
        <taxon>Bacteroidota</taxon>
        <taxon>Flavobacteriia</taxon>
        <taxon>Flavobacteriales</taxon>
        <taxon>Flavobacteriaceae</taxon>
        <taxon>Croceitalea</taxon>
    </lineage>
</organism>
<evidence type="ECO:0000313" key="3">
    <source>
        <dbReference type="Proteomes" id="UP001597526"/>
    </source>
</evidence>
<dbReference type="Gene3D" id="3.40.50.1820">
    <property type="entry name" value="alpha/beta hydrolase"/>
    <property type="match status" value="1"/>
</dbReference>
<dbReference type="Proteomes" id="UP001597526">
    <property type="component" value="Unassembled WGS sequence"/>
</dbReference>
<keyword evidence="2" id="KW-0378">Hydrolase</keyword>
<dbReference type="EMBL" id="JBHULB010000001">
    <property type="protein sequence ID" value="MFD2585303.1"/>
    <property type="molecule type" value="Genomic_DNA"/>
</dbReference>
<keyword evidence="3" id="KW-1185">Reference proteome</keyword>
<dbReference type="EC" id="3.4.-.-" evidence="2"/>
<dbReference type="InterPro" id="IPR029058">
    <property type="entry name" value="AB_hydrolase_fold"/>
</dbReference>
<dbReference type="InterPro" id="IPR049492">
    <property type="entry name" value="BD-FAE-like_dom"/>
</dbReference>
<dbReference type="PANTHER" id="PTHR43265">
    <property type="entry name" value="ESTERASE ESTD"/>
    <property type="match status" value="1"/>
</dbReference>
<gene>
    <name evidence="2" type="ORF">ACFSQJ_00065</name>
</gene>
<protein>
    <submittedName>
        <fullName evidence="2">Alpha/beta hydrolase family protein</fullName>
        <ecNumber evidence="2">3.4.-.-</ecNumber>
    </submittedName>
</protein>
<feature type="domain" description="BD-FAE-like" evidence="1">
    <location>
        <begin position="41"/>
        <end position="256"/>
    </location>
</feature>
<evidence type="ECO:0000259" key="1">
    <source>
        <dbReference type="Pfam" id="PF20434"/>
    </source>
</evidence>
<dbReference type="RefSeq" id="WP_377764707.1">
    <property type="nucleotide sequence ID" value="NZ_JBHULB010000001.1"/>
</dbReference>
<accession>A0ABW5MSF8</accession>
<evidence type="ECO:0000313" key="2">
    <source>
        <dbReference type="EMBL" id="MFD2585303.1"/>
    </source>
</evidence>
<sequence length="317" mass="35312">MKNVYFIFILLPLLLQGQNIVIEEIDLKNGQISIPGTLSYPKTKQKVPLLIFVHGSGNVDRNGNQGGLAKANYIAQLSDSLTKNGIALYRYDKRTSNTNNFKFLKNISLTDFVDDVSKVIAHFKNDNRFKSIHLIGHSQGSLVAMLAADDNIKSYISLAGPSNTIDSVISKQLTEQNEGLGKIAKEHFAELAKTDTILSVNPMLLSIFAPQNQKFFKSWMSISPTSEIKKINKPILIIQGEKDLQINTADANNLLNAITENSSVLEHNAELILIDNMNHVLKEIEKQEENLKSYTSPNFPLSSELVNAITTFILRNE</sequence>
<comment type="caution">
    <text evidence="2">The sequence shown here is derived from an EMBL/GenBank/DDBJ whole genome shotgun (WGS) entry which is preliminary data.</text>
</comment>